<evidence type="ECO:0000259" key="1">
    <source>
        <dbReference type="Pfam" id="PF13672"/>
    </source>
</evidence>
<proteinExistence type="predicted"/>
<accession>A0A4R2IUN9</accession>
<gene>
    <name evidence="2" type="ORF">EV192_11672</name>
</gene>
<protein>
    <submittedName>
        <fullName evidence="2">Protein phosphatase 2C-like protein</fullName>
    </submittedName>
</protein>
<dbReference type="AlphaFoldDB" id="A0A4R2IUN9"/>
<sequence length="276" mass="29905">MTGVFKAARPGADWLVTAVSVIGPRHERGGQPNQDRCLVHRFGRDKYLLAVADGAGSRSRAELGAELAVRAARDAAERTVVNRESLVDWCVARDRFALECLARFDRLVSDEIAAIRRSDSSAARLRDSFATTLLAVVVAPPYLLYLSVGDCFMVVDHDKDGPRLVVTAPEREHAGGTVFLTSSNRDRELTRGLIVDSTIRGVAISSDGSAEGLLNSRQSADGQIHYFAPHEFGRYFDRFSDPVSGPHDLASRLASAEFAATSGDDKTIIFAAVARS</sequence>
<dbReference type="EMBL" id="SLWS01000016">
    <property type="protein sequence ID" value="TCO48019.1"/>
    <property type="molecule type" value="Genomic_DNA"/>
</dbReference>
<evidence type="ECO:0000313" key="2">
    <source>
        <dbReference type="EMBL" id="TCO48019.1"/>
    </source>
</evidence>
<comment type="caution">
    <text evidence="2">The sequence shown here is derived from an EMBL/GenBank/DDBJ whole genome shotgun (WGS) entry which is preliminary data.</text>
</comment>
<evidence type="ECO:0000313" key="3">
    <source>
        <dbReference type="Proteomes" id="UP000295680"/>
    </source>
</evidence>
<reference evidence="2 3" key="1">
    <citation type="submission" date="2019-03" db="EMBL/GenBank/DDBJ databases">
        <title>Genomic Encyclopedia of Type Strains, Phase IV (KMG-IV): sequencing the most valuable type-strain genomes for metagenomic binning, comparative biology and taxonomic classification.</title>
        <authorList>
            <person name="Goeker M."/>
        </authorList>
    </citation>
    <scope>NUCLEOTIDE SEQUENCE [LARGE SCALE GENOMIC DNA]</scope>
    <source>
        <strain evidence="2 3">DSM 45934</strain>
    </source>
</reference>
<dbReference type="Pfam" id="PF13672">
    <property type="entry name" value="PP2C_2"/>
    <property type="match status" value="1"/>
</dbReference>
<feature type="domain" description="PPM-type phosphatase" evidence="1">
    <location>
        <begin position="22"/>
        <end position="226"/>
    </location>
</feature>
<dbReference type="InterPro" id="IPR036457">
    <property type="entry name" value="PPM-type-like_dom_sf"/>
</dbReference>
<dbReference type="RefSeq" id="WP_165960976.1">
    <property type="nucleotide sequence ID" value="NZ_SLWS01000016.1"/>
</dbReference>
<organism evidence="2 3">
    <name type="scientific">Actinocrispum wychmicini</name>
    <dbReference type="NCBI Taxonomy" id="1213861"/>
    <lineage>
        <taxon>Bacteria</taxon>
        <taxon>Bacillati</taxon>
        <taxon>Actinomycetota</taxon>
        <taxon>Actinomycetes</taxon>
        <taxon>Pseudonocardiales</taxon>
        <taxon>Pseudonocardiaceae</taxon>
        <taxon>Actinocrispum</taxon>
    </lineage>
</organism>
<keyword evidence="3" id="KW-1185">Reference proteome</keyword>
<dbReference type="Gene3D" id="3.60.40.10">
    <property type="entry name" value="PPM-type phosphatase domain"/>
    <property type="match status" value="1"/>
</dbReference>
<dbReference type="Proteomes" id="UP000295680">
    <property type="component" value="Unassembled WGS sequence"/>
</dbReference>
<dbReference type="InterPro" id="IPR001932">
    <property type="entry name" value="PPM-type_phosphatase-like_dom"/>
</dbReference>
<dbReference type="SUPFAM" id="SSF81606">
    <property type="entry name" value="PP2C-like"/>
    <property type="match status" value="1"/>
</dbReference>
<name>A0A4R2IUN9_9PSEU</name>